<keyword evidence="2" id="KW-1185">Reference proteome</keyword>
<dbReference type="EMBL" id="QKYN01000015">
    <property type="protein sequence ID" value="RAG86978.1"/>
    <property type="molecule type" value="Genomic_DNA"/>
</dbReference>
<name>A0A2X0JH26_9ACTN</name>
<evidence type="ECO:0000313" key="2">
    <source>
        <dbReference type="Proteomes" id="UP000248889"/>
    </source>
</evidence>
<dbReference type="Proteomes" id="UP000248889">
    <property type="component" value="Unassembled WGS sequence"/>
</dbReference>
<sequence length="414" mass="45946">MLSFWDGGEGHLARVAHLATLLRQRGDRYLIISSRAKVARIRALAPEADIAEVNNRPEGRWPSKPLPVYSHAFRHAQRRLALGFGDQDFVTANTGRVLKVLRAFQPHLVINDYHDTLQTAAESAGVPVVSLAMAHGLRSGPSLGAWKLHELNGRPLPGCLRSFNHSRAQWGLAPYEDEREIFEGDLNLIPSCPVLDPVQQRTNDVYVGPIMTPPAPLDRRPRRRPLVVSYLAEGNNRPESTYPQALAAVVRAERNVEFAVLGGARYSPYFRTGDTFLGMVPVHRYLALLDEADLVITHGGTTLVHALERSVPVLCLPWTSSEAAWAVRAEQHGAGMLYPAYRRPLEWRVDDAVHPSIPLAGHWSLPITARGLLNSVRQILEEPSYRSAAAGLRERLSAARSRFDLVDLVRSASR</sequence>
<reference evidence="1 2" key="1">
    <citation type="submission" date="2018-06" db="EMBL/GenBank/DDBJ databases">
        <title>Streptacidiphilus pinicola sp. nov., isolated from pine grove soil.</title>
        <authorList>
            <person name="Roh S.G."/>
            <person name="Park S."/>
            <person name="Kim M.-K."/>
            <person name="Yun B.-R."/>
            <person name="Park J."/>
            <person name="Kim M.J."/>
            <person name="Kim Y.S."/>
            <person name="Kim S.B."/>
        </authorList>
    </citation>
    <scope>NUCLEOTIDE SEQUENCE [LARGE SCALE GENOMIC DNA]</scope>
    <source>
        <strain evidence="1 2">MMS16-CNU450</strain>
    </source>
</reference>
<dbReference type="SUPFAM" id="SSF53756">
    <property type="entry name" value="UDP-Glycosyltransferase/glycogen phosphorylase"/>
    <property type="match status" value="1"/>
</dbReference>
<organism evidence="1 2">
    <name type="scientific">Streptacidiphilus pinicola</name>
    <dbReference type="NCBI Taxonomy" id="2219663"/>
    <lineage>
        <taxon>Bacteria</taxon>
        <taxon>Bacillati</taxon>
        <taxon>Actinomycetota</taxon>
        <taxon>Actinomycetes</taxon>
        <taxon>Kitasatosporales</taxon>
        <taxon>Streptomycetaceae</taxon>
        <taxon>Streptacidiphilus</taxon>
    </lineage>
</organism>
<proteinExistence type="predicted"/>
<evidence type="ECO:0008006" key="3">
    <source>
        <dbReference type="Google" id="ProtNLM"/>
    </source>
</evidence>
<dbReference type="Gene3D" id="3.40.50.2000">
    <property type="entry name" value="Glycogen Phosphorylase B"/>
    <property type="match status" value="2"/>
</dbReference>
<gene>
    <name evidence="1" type="ORF">DN069_03660</name>
</gene>
<evidence type="ECO:0000313" key="1">
    <source>
        <dbReference type="EMBL" id="RAG86978.1"/>
    </source>
</evidence>
<protein>
    <recommendedName>
        <fullName evidence="3">Glycosyl transferase family 28 C-terminal domain-containing protein</fullName>
    </recommendedName>
</protein>
<accession>A0A2X0JH26</accession>
<dbReference type="AlphaFoldDB" id="A0A2X0JH26"/>
<comment type="caution">
    <text evidence="1">The sequence shown here is derived from an EMBL/GenBank/DDBJ whole genome shotgun (WGS) entry which is preliminary data.</text>
</comment>